<protein>
    <submittedName>
        <fullName evidence="2">Uncharacterized protein</fullName>
    </submittedName>
</protein>
<evidence type="ECO:0000256" key="1">
    <source>
        <dbReference type="SAM" id="Phobius"/>
    </source>
</evidence>
<organism evidence="2">
    <name type="scientific">Arundo donax</name>
    <name type="common">Giant reed</name>
    <name type="synonym">Donax arundinaceus</name>
    <dbReference type="NCBI Taxonomy" id="35708"/>
    <lineage>
        <taxon>Eukaryota</taxon>
        <taxon>Viridiplantae</taxon>
        <taxon>Streptophyta</taxon>
        <taxon>Embryophyta</taxon>
        <taxon>Tracheophyta</taxon>
        <taxon>Spermatophyta</taxon>
        <taxon>Magnoliopsida</taxon>
        <taxon>Liliopsida</taxon>
        <taxon>Poales</taxon>
        <taxon>Poaceae</taxon>
        <taxon>PACMAD clade</taxon>
        <taxon>Arundinoideae</taxon>
        <taxon>Arundineae</taxon>
        <taxon>Arundo</taxon>
    </lineage>
</organism>
<reference evidence="2" key="2">
    <citation type="journal article" date="2015" name="Data Brief">
        <title>Shoot transcriptome of the giant reed, Arundo donax.</title>
        <authorList>
            <person name="Barrero R.A."/>
            <person name="Guerrero F.D."/>
            <person name="Moolhuijzen P."/>
            <person name="Goolsby J.A."/>
            <person name="Tidwell J."/>
            <person name="Bellgard S.E."/>
            <person name="Bellgard M.I."/>
        </authorList>
    </citation>
    <scope>NUCLEOTIDE SEQUENCE</scope>
    <source>
        <tissue evidence="2">Shoot tissue taken approximately 20 cm above the soil surface</tissue>
    </source>
</reference>
<keyword evidence="1" id="KW-1133">Transmembrane helix</keyword>
<evidence type="ECO:0000313" key="2">
    <source>
        <dbReference type="EMBL" id="JAE25338.1"/>
    </source>
</evidence>
<accession>A0A0A9GXM3</accession>
<sequence>MVANIFMFLHQQIPLHSKTTSFCTWIAAKTISFGVCFFFLSVQLRNDLVIL</sequence>
<reference evidence="2" key="1">
    <citation type="submission" date="2014-09" db="EMBL/GenBank/DDBJ databases">
        <authorList>
            <person name="Magalhaes I.L.F."/>
            <person name="Oliveira U."/>
            <person name="Santos F.R."/>
            <person name="Vidigal T.H.D.A."/>
            <person name="Brescovit A.D."/>
            <person name="Santos A.J."/>
        </authorList>
    </citation>
    <scope>NUCLEOTIDE SEQUENCE</scope>
    <source>
        <tissue evidence="2">Shoot tissue taken approximately 20 cm above the soil surface</tissue>
    </source>
</reference>
<name>A0A0A9GXM3_ARUDO</name>
<dbReference type="AlphaFoldDB" id="A0A0A9GXM3"/>
<feature type="transmembrane region" description="Helical" evidence="1">
    <location>
        <begin position="21"/>
        <end position="42"/>
    </location>
</feature>
<keyword evidence="1" id="KW-0812">Transmembrane</keyword>
<proteinExistence type="predicted"/>
<dbReference type="EMBL" id="GBRH01172558">
    <property type="protein sequence ID" value="JAE25338.1"/>
    <property type="molecule type" value="Transcribed_RNA"/>
</dbReference>
<keyword evidence="1" id="KW-0472">Membrane</keyword>